<dbReference type="InterPro" id="IPR036890">
    <property type="entry name" value="HATPase_C_sf"/>
</dbReference>
<sequence>MSTEPSAPRRLLIGLAAFGVVACVVPLALAIHSVGGHHRDLIAVFGPVIGGASIGTGLLAWQRRPENRFGALLVAVGFTYCLSGLIVSTDSWPFIAGLVVIAVPYAILFHILLAFPSGRLRARWEIALAGASYLLATVGWWICLVFEQTANFGLPANPLLIAEKPGLFDVLSRARLALVAVLIALLIVIVWTRWRRATRPQRRALTLVYASGGLVLALYAVWSVLGALDVATGTQETLERARVIALATVPFAFLAGLLRSRVAGATAVSDLVARLGGGGVHGSLRDALASALGDPSLTLAYWLPEREDWVDATGGTITLPRPGGGRACTPVERDSEQVAMLVHDASVAEERELVQAVVGAAALALENERLAAELHAKVKELQASRARIVESADAARRRIERDLHDGAQQRLVALSLSLQVARRRIDNDPGAAKTLLETAASDLDAAIRELRDLARGIHPAVLSDRGLSSAVEALAQRMPLPVEIVAAPQERLPEPVEAAAYFVVAEAITNVVRYAHATFARVDIRRDDGRLVVEVADDGIGGADPGNGSGLRGLADRVAALDGRLEVESEVARGTVVRALIPCG</sequence>
<dbReference type="GO" id="GO:0016020">
    <property type="term" value="C:membrane"/>
    <property type="evidence" value="ECO:0007669"/>
    <property type="project" value="InterPro"/>
</dbReference>
<feature type="transmembrane region" description="Helical" evidence="9">
    <location>
        <begin position="94"/>
        <end position="115"/>
    </location>
</feature>
<dbReference type="InterPro" id="IPR003594">
    <property type="entry name" value="HATPase_dom"/>
</dbReference>
<keyword evidence="8" id="KW-0902">Two-component regulatory system</keyword>
<dbReference type="Pfam" id="PF02518">
    <property type="entry name" value="HATPase_c"/>
    <property type="match status" value="1"/>
</dbReference>
<evidence type="ECO:0000259" key="10">
    <source>
        <dbReference type="Pfam" id="PF02518"/>
    </source>
</evidence>
<dbReference type="GO" id="GO:0005524">
    <property type="term" value="F:ATP binding"/>
    <property type="evidence" value="ECO:0007669"/>
    <property type="project" value="UniProtKB-KW"/>
</dbReference>
<reference evidence="12" key="1">
    <citation type="submission" date="2022-10" db="EMBL/GenBank/DDBJ databases">
        <title>The WGS of Solirubrobacter ginsenosidimutans DSM 21036.</title>
        <authorList>
            <person name="Jiang Z."/>
        </authorList>
    </citation>
    <scope>NUCLEOTIDE SEQUENCE</scope>
    <source>
        <strain evidence="12">DSM 21036</strain>
    </source>
</reference>
<keyword evidence="7" id="KW-0067">ATP-binding</keyword>
<dbReference type="Gene3D" id="3.30.565.10">
    <property type="entry name" value="Histidine kinase-like ATPase, C-terminal domain"/>
    <property type="match status" value="1"/>
</dbReference>
<dbReference type="Gene3D" id="1.20.5.1930">
    <property type="match status" value="1"/>
</dbReference>
<dbReference type="EMBL" id="JAPDOD010000026">
    <property type="protein sequence ID" value="MDA0163597.1"/>
    <property type="molecule type" value="Genomic_DNA"/>
</dbReference>
<feature type="transmembrane region" description="Helical" evidence="9">
    <location>
        <begin position="127"/>
        <end position="150"/>
    </location>
</feature>
<evidence type="ECO:0000256" key="5">
    <source>
        <dbReference type="ARBA" id="ARBA00022741"/>
    </source>
</evidence>
<keyword evidence="4" id="KW-0808">Transferase</keyword>
<evidence type="ECO:0000256" key="8">
    <source>
        <dbReference type="ARBA" id="ARBA00023012"/>
    </source>
</evidence>
<evidence type="ECO:0000259" key="11">
    <source>
        <dbReference type="Pfam" id="PF07730"/>
    </source>
</evidence>
<evidence type="ECO:0000256" key="1">
    <source>
        <dbReference type="ARBA" id="ARBA00000085"/>
    </source>
</evidence>
<keyword evidence="3" id="KW-0597">Phosphoprotein</keyword>
<feature type="transmembrane region" description="Helical" evidence="9">
    <location>
        <begin position="68"/>
        <end position="88"/>
    </location>
</feature>
<dbReference type="CDD" id="cd16917">
    <property type="entry name" value="HATPase_UhpB-NarQ-NarX-like"/>
    <property type="match status" value="1"/>
</dbReference>
<dbReference type="GO" id="GO:0000155">
    <property type="term" value="F:phosphorelay sensor kinase activity"/>
    <property type="evidence" value="ECO:0007669"/>
    <property type="project" value="InterPro"/>
</dbReference>
<dbReference type="AlphaFoldDB" id="A0A9X3MYQ1"/>
<dbReference type="EC" id="2.7.13.3" evidence="2"/>
<evidence type="ECO:0000256" key="4">
    <source>
        <dbReference type="ARBA" id="ARBA00022679"/>
    </source>
</evidence>
<dbReference type="GO" id="GO:0046983">
    <property type="term" value="F:protein dimerization activity"/>
    <property type="evidence" value="ECO:0007669"/>
    <property type="project" value="InterPro"/>
</dbReference>
<feature type="transmembrane region" description="Helical" evidence="9">
    <location>
        <begin position="170"/>
        <end position="192"/>
    </location>
</feature>
<name>A0A9X3MYQ1_9ACTN</name>
<keyword evidence="9" id="KW-0812">Transmembrane</keyword>
<evidence type="ECO:0000256" key="3">
    <source>
        <dbReference type="ARBA" id="ARBA00022553"/>
    </source>
</evidence>
<keyword evidence="6 12" id="KW-0418">Kinase</keyword>
<feature type="transmembrane region" description="Helical" evidence="9">
    <location>
        <begin position="41"/>
        <end position="61"/>
    </location>
</feature>
<feature type="domain" description="Signal transduction histidine kinase subgroup 3 dimerisation and phosphoacceptor" evidence="11">
    <location>
        <begin position="396"/>
        <end position="462"/>
    </location>
</feature>
<dbReference type="Pfam" id="PF07730">
    <property type="entry name" value="HisKA_3"/>
    <property type="match status" value="1"/>
</dbReference>
<feature type="transmembrane region" description="Helical" evidence="9">
    <location>
        <begin position="204"/>
        <end position="228"/>
    </location>
</feature>
<gene>
    <name evidence="12" type="ORF">OM076_25205</name>
</gene>
<evidence type="ECO:0000313" key="13">
    <source>
        <dbReference type="Proteomes" id="UP001149140"/>
    </source>
</evidence>
<evidence type="ECO:0000256" key="9">
    <source>
        <dbReference type="SAM" id="Phobius"/>
    </source>
</evidence>
<dbReference type="PANTHER" id="PTHR24421">
    <property type="entry name" value="NITRATE/NITRITE SENSOR PROTEIN NARX-RELATED"/>
    <property type="match status" value="1"/>
</dbReference>
<dbReference type="InterPro" id="IPR011712">
    <property type="entry name" value="Sig_transdc_His_kin_sub3_dim/P"/>
</dbReference>
<feature type="transmembrane region" description="Helical" evidence="9">
    <location>
        <begin position="12"/>
        <end position="35"/>
    </location>
</feature>
<organism evidence="12 13">
    <name type="scientific">Solirubrobacter ginsenosidimutans</name>
    <dbReference type="NCBI Taxonomy" id="490573"/>
    <lineage>
        <taxon>Bacteria</taxon>
        <taxon>Bacillati</taxon>
        <taxon>Actinomycetota</taxon>
        <taxon>Thermoleophilia</taxon>
        <taxon>Solirubrobacterales</taxon>
        <taxon>Solirubrobacteraceae</taxon>
        <taxon>Solirubrobacter</taxon>
    </lineage>
</organism>
<feature type="transmembrane region" description="Helical" evidence="9">
    <location>
        <begin position="240"/>
        <end position="258"/>
    </location>
</feature>
<keyword evidence="5" id="KW-0547">Nucleotide-binding</keyword>
<dbReference type="InterPro" id="IPR050482">
    <property type="entry name" value="Sensor_HK_TwoCompSys"/>
</dbReference>
<comment type="catalytic activity">
    <reaction evidence="1">
        <text>ATP + protein L-histidine = ADP + protein N-phospho-L-histidine.</text>
        <dbReference type="EC" id="2.7.13.3"/>
    </reaction>
</comment>
<evidence type="ECO:0000256" key="7">
    <source>
        <dbReference type="ARBA" id="ARBA00022840"/>
    </source>
</evidence>
<keyword evidence="9" id="KW-0472">Membrane</keyword>
<dbReference type="RefSeq" id="WP_270042841.1">
    <property type="nucleotide sequence ID" value="NZ_JAPDOD010000026.1"/>
</dbReference>
<keyword evidence="13" id="KW-1185">Reference proteome</keyword>
<dbReference type="PANTHER" id="PTHR24421:SF10">
    <property type="entry name" value="NITRATE_NITRITE SENSOR PROTEIN NARQ"/>
    <property type="match status" value="1"/>
</dbReference>
<proteinExistence type="predicted"/>
<dbReference type="Proteomes" id="UP001149140">
    <property type="component" value="Unassembled WGS sequence"/>
</dbReference>
<feature type="domain" description="Histidine kinase/HSP90-like ATPase" evidence="10">
    <location>
        <begin position="499"/>
        <end position="582"/>
    </location>
</feature>
<keyword evidence="9" id="KW-1133">Transmembrane helix</keyword>
<accession>A0A9X3MYQ1</accession>
<protein>
    <recommendedName>
        <fullName evidence="2">histidine kinase</fullName>
        <ecNumber evidence="2">2.7.13.3</ecNumber>
    </recommendedName>
</protein>
<dbReference type="SUPFAM" id="SSF55874">
    <property type="entry name" value="ATPase domain of HSP90 chaperone/DNA topoisomerase II/histidine kinase"/>
    <property type="match status" value="1"/>
</dbReference>
<evidence type="ECO:0000256" key="6">
    <source>
        <dbReference type="ARBA" id="ARBA00022777"/>
    </source>
</evidence>
<evidence type="ECO:0000313" key="12">
    <source>
        <dbReference type="EMBL" id="MDA0163597.1"/>
    </source>
</evidence>
<comment type="caution">
    <text evidence="12">The sequence shown here is derived from an EMBL/GenBank/DDBJ whole genome shotgun (WGS) entry which is preliminary data.</text>
</comment>
<evidence type="ECO:0000256" key="2">
    <source>
        <dbReference type="ARBA" id="ARBA00012438"/>
    </source>
</evidence>